<dbReference type="GO" id="GO:0016020">
    <property type="term" value="C:membrane"/>
    <property type="evidence" value="ECO:0007669"/>
    <property type="project" value="UniProtKB-SubCell"/>
</dbReference>
<protein>
    <submittedName>
        <fullName evidence="8">EamA-like transporter family protein</fullName>
    </submittedName>
</protein>
<comment type="subcellular location">
    <subcellularLocation>
        <location evidence="1">Membrane</location>
        <topology evidence="1">Multi-pass membrane protein</topology>
    </subcellularLocation>
</comment>
<dbReference type="Pfam" id="PF00892">
    <property type="entry name" value="EamA"/>
    <property type="match status" value="2"/>
</dbReference>
<feature type="transmembrane region" description="Helical" evidence="5">
    <location>
        <begin position="171"/>
        <end position="191"/>
    </location>
</feature>
<feature type="chain" id="PRO_5042937382" evidence="6">
    <location>
        <begin position="19"/>
        <end position="281"/>
    </location>
</feature>
<dbReference type="Proteomes" id="UP000243518">
    <property type="component" value="Unassembled WGS sequence"/>
</dbReference>
<evidence type="ECO:0000256" key="6">
    <source>
        <dbReference type="SAM" id="SignalP"/>
    </source>
</evidence>
<keyword evidence="6" id="KW-0732">Signal</keyword>
<feature type="transmembrane region" description="Helical" evidence="5">
    <location>
        <begin position="257"/>
        <end position="274"/>
    </location>
</feature>
<evidence type="ECO:0000256" key="5">
    <source>
        <dbReference type="SAM" id="Phobius"/>
    </source>
</evidence>
<dbReference type="AlphaFoldDB" id="A0AAQ1G6E3"/>
<keyword evidence="2 5" id="KW-0812">Transmembrane</keyword>
<reference evidence="8 9" key="1">
    <citation type="submission" date="2016-10" db="EMBL/GenBank/DDBJ databases">
        <authorList>
            <person name="Varghese N."/>
            <person name="Submissions S."/>
        </authorList>
    </citation>
    <scope>NUCLEOTIDE SEQUENCE [LARGE SCALE GENOMIC DNA]</scope>
    <source>
        <strain evidence="8 9">CECT 8317</strain>
    </source>
</reference>
<keyword evidence="4 5" id="KW-0472">Membrane</keyword>
<comment type="caution">
    <text evidence="8">The sequence shown here is derived from an EMBL/GenBank/DDBJ whole genome shotgun (WGS) entry which is preliminary data.</text>
</comment>
<dbReference type="InterPro" id="IPR050638">
    <property type="entry name" value="AA-Vitamin_Transporters"/>
</dbReference>
<feature type="transmembrane region" description="Helical" evidence="5">
    <location>
        <begin position="231"/>
        <end position="251"/>
    </location>
</feature>
<dbReference type="EMBL" id="FNVE01000003">
    <property type="protein sequence ID" value="SEG11662.1"/>
    <property type="molecule type" value="Genomic_DNA"/>
</dbReference>
<keyword evidence="9" id="KW-1185">Reference proteome</keyword>
<feature type="signal peptide" evidence="6">
    <location>
        <begin position="1"/>
        <end position="18"/>
    </location>
</feature>
<evidence type="ECO:0000256" key="2">
    <source>
        <dbReference type="ARBA" id="ARBA00022692"/>
    </source>
</evidence>
<gene>
    <name evidence="8" type="ORF">SAMN05216586_103257</name>
</gene>
<accession>A0AAQ1G6E3</accession>
<sequence>MQLPKATLLTALAMLAFAGNSVLCRLALDTTAIDPASFTSLRLISGATVLWLLVTLRGGGAFSHGSWPSALALFAYAAGFSWAYIHLDAGMGALLLFAAVQVTMIGTGIVRGERLTLPQQAGMTLALLGLIALLLPGSSAPPLPAALSMLAAGIAWGIYSLRGRGASNPTAVTAGNFLRAAPLAILLSLALLQSQSLDSQGVLYALASGAVTSGLGYAIWYAALPHLRASVAATVQLSVPVITTLGGALLLAEPLTLRLLLASAMILGGIALVLRKPVAKG</sequence>
<feature type="transmembrane region" description="Helical" evidence="5">
    <location>
        <begin position="117"/>
        <end position="135"/>
    </location>
</feature>
<dbReference type="RefSeq" id="WP_088275309.1">
    <property type="nucleotide sequence ID" value="NZ_FNVE01000003.1"/>
</dbReference>
<dbReference type="Gene3D" id="1.10.3730.20">
    <property type="match status" value="1"/>
</dbReference>
<evidence type="ECO:0000256" key="1">
    <source>
        <dbReference type="ARBA" id="ARBA00004141"/>
    </source>
</evidence>
<proteinExistence type="predicted"/>
<dbReference type="SUPFAM" id="SSF103481">
    <property type="entry name" value="Multidrug resistance efflux transporter EmrE"/>
    <property type="match status" value="2"/>
</dbReference>
<dbReference type="InterPro" id="IPR037185">
    <property type="entry name" value="EmrE-like"/>
</dbReference>
<evidence type="ECO:0000256" key="3">
    <source>
        <dbReference type="ARBA" id="ARBA00022989"/>
    </source>
</evidence>
<name>A0AAQ1G6E3_9GAMM</name>
<dbReference type="InterPro" id="IPR000620">
    <property type="entry name" value="EamA_dom"/>
</dbReference>
<keyword evidence="3 5" id="KW-1133">Transmembrane helix</keyword>
<dbReference type="PANTHER" id="PTHR32322:SF9">
    <property type="entry name" value="AMINO-ACID METABOLITE EFFLUX PUMP-RELATED"/>
    <property type="match status" value="1"/>
</dbReference>
<feature type="domain" description="EamA" evidence="7">
    <location>
        <begin position="145"/>
        <end position="274"/>
    </location>
</feature>
<feature type="transmembrane region" description="Helical" evidence="5">
    <location>
        <begin position="141"/>
        <end position="159"/>
    </location>
</feature>
<evidence type="ECO:0000313" key="9">
    <source>
        <dbReference type="Proteomes" id="UP000243518"/>
    </source>
</evidence>
<feature type="domain" description="EamA" evidence="7">
    <location>
        <begin position="6"/>
        <end position="134"/>
    </location>
</feature>
<organism evidence="8 9">
    <name type="scientific">Halopseudomonas aestusnigri</name>
    <dbReference type="NCBI Taxonomy" id="857252"/>
    <lineage>
        <taxon>Bacteria</taxon>
        <taxon>Pseudomonadati</taxon>
        <taxon>Pseudomonadota</taxon>
        <taxon>Gammaproteobacteria</taxon>
        <taxon>Pseudomonadales</taxon>
        <taxon>Pseudomonadaceae</taxon>
        <taxon>Halopseudomonas</taxon>
    </lineage>
</organism>
<feature type="transmembrane region" description="Helical" evidence="5">
    <location>
        <begin position="36"/>
        <end position="54"/>
    </location>
</feature>
<dbReference type="PANTHER" id="PTHR32322">
    <property type="entry name" value="INNER MEMBRANE TRANSPORTER"/>
    <property type="match status" value="1"/>
</dbReference>
<evidence type="ECO:0000259" key="7">
    <source>
        <dbReference type="Pfam" id="PF00892"/>
    </source>
</evidence>
<evidence type="ECO:0000256" key="4">
    <source>
        <dbReference type="ARBA" id="ARBA00023136"/>
    </source>
</evidence>
<feature type="transmembrane region" description="Helical" evidence="5">
    <location>
        <begin position="203"/>
        <end position="224"/>
    </location>
</feature>
<evidence type="ECO:0000313" key="8">
    <source>
        <dbReference type="EMBL" id="SEG11662.1"/>
    </source>
</evidence>